<protein>
    <submittedName>
        <fullName evidence="8">DNA replication and repair protein RadC</fullName>
    </submittedName>
</protein>
<comment type="similarity">
    <text evidence="6">Belongs to the UPF0758 family.</text>
</comment>
<dbReference type="Gene3D" id="3.40.140.10">
    <property type="entry name" value="Cytidine Deaminase, domain 2"/>
    <property type="match status" value="1"/>
</dbReference>
<gene>
    <name evidence="8" type="ORF">DFR39_10689</name>
</gene>
<dbReference type="GO" id="GO:0006508">
    <property type="term" value="P:proteolysis"/>
    <property type="evidence" value="ECO:0007669"/>
    <property type="project" value="UniProtKB-KW"/>
</dbReference>
<dbReference type="OrthoDB" id="9804482at2"/>
<dbReference type="SUPFAM" id="SSF102712">
    <property type="entry name" value="JAB1/MPN domain"/>
    <property type="match status" value="1"/>
</dbReference>
<dbReference type="GO" id="GO:0046872">
    <property type="term" value="F:metal ion binding"/>
    <property type="evidence" value="ECO:0007669"/>
    <property type="project" value="UniProtKB-KW"/>
</dbReference>
<keyword evidence="5" id="KW-0482">Metalloprotease</keyword>
<dbReference type="GO" id="GO:0008237">
    <property type="term" value="F:metallopeptidase activity"/>
    <property type="evidence" value="ECO:0007669"/>
    <property type="project" value="UniProtKB-KW"/>
</dbReference>
<dbReference type="Pfam" id="PF20582">
    <property type="entry name" value="UPF0758_N"/>
    <property type="match status" value="1"/>
</dbReference>
<name>A0A4V3CJ25_9BURK</name>
<accession>A0A4V3CJ25</accession>
<dbReference type="PROSITE" id="PS01302">
    <property type="entry name" value="UPF0758"/>
    <property type="match status" value="1"/>
</dbReference>
<keyword evidence="4" id="KW-0862">Zinc</keyword>
<dbReference type="PANTHER" id="PTHR30471:SF3">
    <property type="entry name" value="UPF0758 PROTEIN YEES-RELATED"/>
    <property type="match status" value="1"/>
</dbReference>
<dbReference type="InterPro" id="IPR025657">
    <property type="entry name" value="RadC_JAB"/>
</dbReference>
<sequence length="224" mass="24055">MPLDHLPPEARPREKLLARGPAALADAELLALLLRTGTAQRPVLQLAQDLLDGFGGWHGLLHAQVADLARIKGLGPAKQAEIAALLEIARRSLRAELAQRPVFDSPDAVKQFLRLQLDGHGHEVFAVLFLDAQHRLIALEEMFQGTLTQTSVYPREVVKRALALGAAAVILAHNHPSGVAEPSRADAQLTEALSKALALVDVRVLDHLVVGAGEPVSLAERGLM</sequence>
<reference evidence="8 9" key="1">
    <citation type="submission" date="2019-03" db="EMBL/GenBank/DDBJ databases">
        <title>Genomic Encyclopedia of Type Strains, Phase IV (KMG-IV): sequencing the most valuable type-strain genomes for metagenomic binning, comparative biology and taxonomic classification.</title>
        <authorList>
            <person name="Goeker M."/>
        </authorList>
    </citation>
    <scope>NUCLEOTIDE SEQUENCE [LARGE SCALE GENOMIC DNA]</scope>
    <source>
        <strain evidence="8 9">DSM 25082</strain>
    </source>
</reference>
<dbReference type="InterPro" id="IPR010994">
    <property type="entry name" value="RuvA_2-like"/>
</dbReference>
<dbReference type="EMBL" id="SNXE01000006">
    <property type="protein sequence ID" value="TDP07828.1"/>
    <property type="molecule type" value="Genomic_DNA"/>
</dbReference>
<comment type="caution">
    <text evidence="8">The sequence shown here is derived from an EMBL/GenBank/DDBJ whole genome shotgun (WGS) entry which is preliminary data.</text>
</comment>
<dbReference type="NCBIfam" id="TIGR00608">
    <property type="entry name" value="radc"/>
    <property type="match status" value="1"/>
</dbReference>
<evidence type="ECO:0000256" key="4">
    <source>
        <dbReference type="ARBA" id="ARBA00022833"/>
    </source>
</evidence>
<evidence type="ECO:0000259" key="7">
    <source>
        <dbReference type="PROSITE" id="PS50249"/>
    </source>
</evidence>
<keyword evidence="1" id="KW-0645">Protease</keyword>
<evidence type="ECO:0000256" key="1">
    <source>
        <dbReference type="ARBA" id="ARBA00022670"/>
    </source>
</evidence>
<evidence type="ECO:0000256" key="6">
    <source>
        <dbReference type="RuleBase" id="RU003797"/>
    </source>
</evidence>
<dbReference type="InterPro" id="IPR046778">
    <property type="entry name" value="UPF0758_N"/>
</dbReference>
<evidence type="ECO:0000256" key="5">
    <source>
        <dbReference type="ARBA" id="ARBA00023049"/>
    </source>
</evidence>
<keyword evidence="9" id="KW-1185">Reference proteome</keyword>
<evidence type="ECO:0000313" key="8">
    <source>
        <dbReference type="EMBL" id="TDP07828.1"/>
    </source>
</evidence>
<keyword evidence="2" id="KW-0479">Metal-binding</keyword>
<dbReference type="AlphaFoldDB" id="A0A4V3CJ25"/>
<proteinExistence type="inferred from homology"/>
<evidence type="ECO:0000256" key="2">
    <source>
        <dbReference type="ARBA" id="ARBA00022723"/>
    </source>
</evidence>
<dbReference type="InterPro" id="IPR037518">
    <property type="entry name" value="MPN"/>
</dbReference>
<dbReference type="CDD" id="cd08071">
    <property type="entry name" value="MPN_DUF2466"/>
    <property type="match status" value="1"/>
</dbReference>
<keyword evidence="3" id="KW-0378">Hydrolase</keyword>
<dbReference type="SUPFAM" id="SSF47781">
    <property type="entry name" value="RuvA domain 2-like"/>
    <property type="match status" value="1"/>
</dbReference>
<dbReference type="PROSITE" id="PS50249">
    <property type="entry name" value="MPN"/>
    <property type="match status" value="1"/>
</dbReference>
<dbReference type="RefSeq" id="WP_133604116.1">
    <property type="nucleotide sequence ID" value="NZ_JAUFPJ010000007.1"/>
</dbReference>
<dbReference type="Proteomes" id="UP000295357">
    <property type="component" value="Unassembled WGS sequence"/>
</dbReference>
<evidence type="ECO:0000256" key="3">
    <source>
        <dbReference type="ARBA" id="ARBA00022801"/>
    </source>
</evidence>
<dbReference type="InterPro" id="IPR020891">
    <property type="entry name" value="UPF0758_CS"/>
</dbReference>
<organism evidence="8 9">
    <name type="scientific">Roseateles asaccharophilus</name>
    <dbReference type="NCBI Taxonomy" id="582607"/>
    <lineage>
        <taxon>Bacteria</taxon>
        <taxon>Pseudomonadati</taxon>
        <taxon>Pseudomonadota</taxon>
        <taxon>Betaproteobacteria</taxon>
        <taxon>Burkholderiales</taxon>
        <taxon>Sphaerotilaceae</taxon>
        <taxon>Roseateles</taxon>
    </lineage>
</organism>
<feature type="domain" description="MPN" evidence="7">
    <location>
        <begin position="102"/>
        <end position="224"/>
    </location>
</feature>
<dbReference type="Pfam" id="PF04002">
    <property type="entry name" value="RadC"/>
    <property type="match status" value="1"/>
</dbReference>
<dbReference type="NCBIfam" id="NF000642">
    <property type="entry name" value="PRK00024.1"/>
    <property type="match status" value="1"/>
</dbReference>
<evidence type="ECO:0000313" key="9">
    <source>
        <dbReference type="Proteomes" id="UP000295357"/>
    </source>
</evidence>
<dbReference type="PANTHER" id="PTHR30471">
    <property type="entry name" value="DNA REPAIR PROTEIN RADC"/>
    <property type="match status" value="1"/>
</dbReference>
<dbReference type="InterPro" id="IPR001405">
    <property type="entry name" value="UPF0758"/>
</dbReference>